<organism evidence="2 3">
    <name type="scientific">Leucobacter rhizosphaerae</name>
    <dbReference type="NCBI Taxonomy" id="2932245"/>
    <lineage>
        <taxon>Bacteria</taxon>
        <taxon>Bacillati</taxon>
        <taxon>Actinomycetota</taxon>
        <taxon>Actinomycetes</taxon>
        <taxon>Micrococcales</taxon>
        <taxon>Microbacteriaceae</taxon>
        <taxon>Leucobacter</taxon>
    </lineage>
</organism>
<dbReference type="Pfam" id="PF04213">
    <property type="entry name" value="HtaA"/>
    <property type="match status" value="1"/>
</dbReference>
<reference evidence="2 3" key="1">
    <citation type="submission" date="2022-04" db="EMBL/GenBank/DDBJ databases">
        <title>Leucobacter sp. isolated from rhizosphere of onion.</title>
        <authorList>
            <person name="Won M."/>
            <person name="Lee C.-M."/>
            <person name="Woen H.-Y."/>
            <person name="Kwon S.-W."/>
        </authorList>
    </citation>
    <scope>NUCLEOTIDE SEQUENCE [LARGE SCALE GENOMIC DNA]</scope>
    <source>
        <strain evidence="2 3">H25R-14</strain>
    </source>
</reference>
<name>A0ABY4FVP5_9MICO</name>
<proteinExistence type="predicted"/>
<feature type="domain" description="Htaa" evidence="1">
    <location>
        <begin position="3"/>
        <end position="159"/>
    </location>
</feature>
<protein>
    <submittedName>
        <fullName evidence="2">HtaA domain-containing protein</fullName>
    </submittedName>
</protein>
<dbReference type="Proteomes" id="UP000831775">
    <property type="component" value="Chromosome"/>
</dbReference>
<dbReference type="EMBL" id="CP095043">
    <property type="protein sequence ID" value="UOQ60301.1"/>
    <property type="molecule type" value="Genomic_DNA"/>
</dbReference>
<dbReference type="RefSeq" id="WP_244685821.1">
    <property type="nucleotide sequence ID" value="NZ_CP095043.1"/>
</dbReference>
<evidence type="ECO:0000313" key="3">
    <source>
        <dbReference type="Proteomes" id="UP000831775"/>
    </source>
</evidence>
<evidence type="ECO:0000259" key="1">
    <source>
        <dbReference type="Pfam" id="PF04213"/>
    </source>
</evidence>
<sequence>MSALHWGIKASFLGYIRAMADGSVTAEAGAELQESGAVFPLAAAPSGDAGAGTSAGAGVPAASAHTTGSRRFRGTVRFLGHGGVLDLRIADPAVEPRAGGWVLSIRDPYDPDARVDLATIAAFHPSGQQCIGSGLALTADGADLFFGPYVEGTPLDDFEIVDTPPTPAHPTHK</sequence>
<accession>A0ABY4FVP5</accession>
<dbReference type="InterPro" id="IPR007331">
    <property type="entry name" value="Htaa"/>
</dbReference>
<gene>
    <name evidence="2" type="ORF">MUN76_14900</name>
</gene>
<keyword evidence="3" id="KW-1185">Reference proteome</keyword>
<evidence type="ECO:0000313" key="2">
    <source>
        <dbReference type="EMBL" id="UOQ60301.1"/>
    </source>
</evidence>